<feature type="chain" id="PRO_5036191914" description="Plastid light harvesting protein" evidence="9">
    <location>
        <begin position="20"/>
        <end position="205"/>
    </location>
</feature>
<comment type="subcellular location">
    <subcellularLocation>
        <location evidence="2">Plastid</location>
        <location evidence="2">Chloroplast</location>
    </subcellularLocation>
</comment>
<evidence type="ECO:0008006" key="12">
    <source>
        <dbReference type="Google" id="ProtNLM"/>
    </source>
</evidence>
<dbReference type="FunFam" id="1.10.3460.10:FF:000012">
    <property type="entry name" value="Fucoxanthin chlorophyll a/c protein, LI818 clade"/>
    <property type="match status" value="1"/>
</dbReference>
<dbReference type="InterPro" id="IPR022796">
    <property type="entry name" value="Chloroa_b-bind"/>
</dbReference>
<feature type="binding site" evidence="8">
    <location>
        <position position="140"/>
    </location>
    <ligand>
        <name>chlorophyll a</name>
        <dbReference type="ChEBI" id="CHEBI:58416"/>
        <label>3</label>
    </ligand>
</feature>
<dbReference type="PANTHER" id="PTHR21649">
    <property type="entry name" value="CHLOROPHYLL A/B BINDING PROTEIN"/>
    <property type="match status" value="1"/>
</dbReference>
<evidence type="ECO:0000256" key="4">
    <source>
        <dbReference type="ARBA" id="ARBA00022528"/>
    </source>
</evidence>
<dbReference type="InterPro" id="IPR001344">
    <property type="entry name" value="Chloro_AB-bd_pln"/>
</dbReference>
<dbReference type="EMBL" id="HBFW01009062">
    <property type="protein sequence ID" value="CAD8934854.1"/>
    <property type="molecule type" value="Transcribed_RNA"/>
</dbReference>
<reference evidence="10" key="1">
    <citation type="submission" date="2021-01" db="EMBL/GenBank/DDBJ databases">
        <authorList>
            <person name="Corre E."/>
            <person name="Pelletier E."/>
            <person name="Niang G."/>
            <person name="Scheremetjew M."/>
            <person name="Finn R."/>
            <person name="Kale V."/>
            <person name="Holt S."/>
            <person name="Cochrane G."/>
            <person name="Meng A."/>
            <person name="Brown T."/>
            <person name="Cohen L."/>
        </authorList>
    </citation>
    <scope>NUCLEOTIDE SEQUENCE</scope>
    <source>
        <strain evidence="10">ECT3854</strain>
    </source>
</reference>
<dbReference type="GO" id="GO:0016168">
    <property type="term" value="F:chlorophyll binding"/>
    <property type="evidence" value="ECO:0007669"/>
    <property type="project" value="UniProtKB-KW"/>
</dbReference>
<name>A0A6U1QCQ8_CYCTE</name>
<protein>
    <recommendedName>
        <fullName evidence="12">Plastid light harvesting protein</fullName>
    </recommendedName>
</protein>
<dbReference type="GO" id="GO:0010196">
    <property type="term" value="P:nonphotochemical quenching"/>
    <property type="evidence" value="ECO:0007669"/>
    <property type="project" value="UniProtKB-ARBA"/>
</dbReference>
<comment type="function">
    <text evidence="1">The light-harvesting complex (LHC) functions as a light receptor, it captures and delivers excitation energy to photosystems with which it is closely associated. Energy is transferred from the carotenoid and chlorophyll C (or B) to chlorophyll A and the photosynthetic reaction centers where it is used to synthesize ATP and reducing power.</text>
</comment>
<feature type="binding site" description="axial binding residue" evidence="8">
    <location>
        <position position="61"/>
    </location>
    <ligand>
        <name>chlorophyll b</name>
        <dbReference type="ChEBI" id="CHEBI:61721"/>
        <label>1</label>
    </ligand>
    <ligandPart>
        <name>Mg</name>
        <dbReference type="ChEBI" id="CHEBI:25107"/>
    </ligandPart>
</feature>
<evidence type="ECO:0000313" key="10">
    <source>
        <dbReference type="EMBL" id="CAD8934849.1"/>
    </source>
</evidence>
<keyword evidence="6" id="KW-0934">Plastid</keyword>
<dbReference type="SUPFAM" id="SSF103511">
    <property type="entry name" value="Chlorophyll a-b binding protein"/>
    <property type="match status" value="1"/>
</dbReference>
<feature type="binding site" evidence="8">
    <location>
        <position position="177"/>
    </location>
    <ligand>
        <name>chlorophyll a</name>
        <dbReference type="ChEBI" id="CHEBI:58416"/>
        <label>1</label>
    </ligand>
</feature>
<keyword evidence="8" id="KW-0157">Chromophore</keyword>
<evidence type="ECO:0000256" key="8">
    <source>
        <dbReference type="PIRSR" id="PIRSR601344-1"/>
    </source>
</evidence>
<feature type="binding site" description="axial binding residue" evidence="8">
    <location>
        <position position="66"/>
    </location>
    <ligand>
        <name>chlorophyll b</name>
        <dbReference type="ChEBI" id="CHEBI:61721"/>
        <label>1</label>
    </ligand>
    <ligandPart>
        <name>Mg</name>
        <dbReference type="ChEBI" id="CHEBI:25107"/>
    </ligandPart>
</feature>
<keyword evidence="5" id="KW-0602">Photosynthesis</keyword>
<dbReference type="AlphaFoldDB" id="A0A6U1QCQ8"/>
<feature type="binding site" evidence="8">
    <location>
        <position position="189"/>
    </location>
    <ligand>
        <name>chlorophyll a</name>
        <dbReference type="ChEBI" id="CHEBI:58416"/>
        <label>1</label>
    </ligand>
</feature>
<dbReference type="GO" id="GO:0009644">
    <property type="term" value="P:response to high light intensity"/>
    <property type="evidence" value="ECO:0007669"/>
    <property type="project" value="UniProtKB-ARBA"/>
</dbReference>
<dbReference type="Gene3D" id="1.10.3460.10">
    <property type="entry name" value="Chlorophyll a/b binding protein domain"/>
    <property type="match status" value="1"/>
</dbReference>
<keyword evidence="7" id="KW-0437">Light-harvesting polypeptide</keyword>
<organism evidence="10">
    <name type="scientific">Cyclophora tenuis</name>
    <name type="common">Marine diatom</name>
    <dbReference type="NCBI Taxonomy" id="216820"/>
    <lineage>
        <taxon>Eukaryota</taxon>
        <taxon>Sar</taxon>
        <taxon>Stramenopiles</taxon>
        <taxon>Ochrophyta</taxon>
        <taxon>Bacillariophyta</taxon>
        <taxon>Fragilariophyceae</taxon>
        <taxon>Fragilariophycidae</taxon>
        <taxon>Cyclophorales</taxon>
        <taxon>Cyclophoraceae</taxon>
        <taxon>Cyclophora</taxon>
    </lineage>
</organism>
<dbReference type="GO" id="GO:0009507">
    <property type="term" value="C:chloroplast"/>
    <property type="evidence" value="ECO:0007669"/>
    <property type="project" value="UniProtKB-SubCell"/>
</dbReference>
<gene>
    <name evidence="10" type="ORF">CTEN0397_LOCUS5882</name>
    <name evidence="11" type="ORF">CTEN0397_LOCUS5887</name>
</gene>
<dbReference type="GO" id="GO:0016020">
    <property type="term" value="C:membrane"/>
    <property type="evidence" value="ECO:0007669"/>
    <property type="project" value="InterPro"/>
</dbReference>
<dbReference type="GO" id="GO:0030076">
    <property type="term" value="C:light-harvesting complex"/>
    <property type="evidence" value="ECO:0007669"/>
    <property type="project" value="UniProtKB-KW"/>
</dbReference>
<dbReference type="EMBL" id="HBFW01009057">
    <property type="protein sequence ID" value="CAD8934849.1"/>
    <property type="molecule type" value="Transcribed_RNA"/>
</dbReference>
<dbReference type="GO" id="GO:0009765">
    <property type="term" value="P:photosynthesis, light harvesting"/>
    <property type="evidence" value="ECO:0007669"/>
    <property type="project" value="InterPro"/>
</dbReference>
<feature type="binding site" evidence="8">
    <location>
        <position position="172"/>
    </location>
    <ligand>
        <name>chlorophyll a</name>
        <dbReference type="ChEBI" id="CHEBI:58416"/>
        <label>1</label>
    </ligand>
</feature>
<sequence length="205" mass="21631">MKSFAATTTLALLAASANAFSPNFNDVKTLPGIVAPTGFFDPLGLAAKADEPTLKRYREAELTHGRVAMLAVVGFLVGEKVEGSSFLFDASIQGPAITHIPQVPVPFWFTLAIAIGALELRRAENGWVAPEDLPIGKPGLLLDSYVPGDLGFDPLGLKPSDGEEFNVMATRELQNGRLAMLAAAGFLAQEAVDGQGIIEHLTSSV</sequence>
<keyword evidence="8" id="KW-0148">Chlorophyll</keyword>
<evidence type="ECO:0000256" key="7">
    <source>
        <dbReference type="ARBA" id="ARBA00023243"/>
    </source>
</evidence>
<evidence type="ECO:0000256" key="1">
    <source>
        <dbReference type="ARBA" id="ARBA00004022"/>
    </source>
</evidence>
<evidence type="ECO:0000256" key="9">
    <source>
        <dbReference type="SAM" id="SignalP"/>
    </source>
</evidence>
<keyword evidence="9" id="KW-0732">Signal</keyword>
<comment type="similarity">
    <text evidence="3">Belongs to the fucoxanthin chlorophyll protein family.</text>
</comment>
<feature type="binding site" evidence="8">
    <location>
        <position position="175"/>
    </location>
    <ligand>
        <name>chlorophyll a</name>
        <dbReference type="ChEBI" id="CHEBI:58416"/>
        <label>1</label>
    </ligand>
</feature>
<dbReference type="GO" id="GO:0080183">
    <property type="term" value="P:response to photooxidative stress"/>
    <property type="evidence" value="ECO:0007669"/>
    <property type="project" value="UniProtKB-ARBA"/>
</dbReference>
<proteinExistence type="inferred from homology"/>
<evidence type="ECO:0000256" key="3">
    <source>
        <dbReference type="ARBA" id="ARBA00005933"/>
    </source>
</evidence>
<accession>A0A6U1QCQ8</accession>
<evidence type="ECO:0000256" key="2">
    <source>
        <dbReference type="ARBA" id="ARBA00004229"/>
    </source>
</evidence>
<dbReference type="Pfam" id="PF00504">
    <property type="entry name" value="Chloroa_b-bind"/>
    <property type="match status" value="1"/>
</dbReference>
<evidence type="ECO:0000313" key="11">
    <source>
        <dbReference type="EMBL" id="CAD8934854.1"/>
    </source>
</evidence>
<feature type="binding site" evidence="8">
    <location>
        <position position="64"/>
    </location>
    <ligand>
        <name>chlorophyll a</name>
        <dbReference type="ChEBI" id="CHEBI:58416"/>
        <label>1</label>
    </ligand>
</feature>
<feature type="signal peptide" evidence="9">
    <location>
        <begin position="1"/>
        <end position="19"/>
    </location>
</feature>
<evidence type="ECO:0000256" key="6">
    <source>
        <dbReference type="ARBA" id="ARBA00022640"/>
    </source>
</evidence>
<keyword evidence="4" id="KW-0150">Chloroplast</keyword>
<evidence type="ECO:0000256" key="5">
    <source>
        <dbReference type="ARBA" id="ARBA00022531"/>
    </source>
</evidence>